<proteinExistence type="predicted"/>
<reference evidence="2" key="1">
    <citation type="journal article" date="2020" name="Nat. Commun.">
        <title>Genome assembly of wild tea tree DASZ reveals pedigree and selection history of tea varieties.</title>
        <authorList>
            <person name="Zhang W."/>
            <person name="Zhang Y."/>
            <person name="Qiu H."/>
            <person name="Guo Y."/>
            <person name="Wan H."/>
            <person name="Zhang X."/>
            <person name="Scossa F."/>
            <person name="Alseekh S."/>
            <person name="Zhang Q."/>
            <person name="Wang P."/>
            <person name="Xu L."/>
            <person name="Schmidt M.H."/>
            <person name="Jia X."/>
            <person name="Li D."/>
            <person name="Zhu A."/>
            <person name="Guo F."/>
            <person name="Chen W."/>
            <person name="Ni D."/>
            <person name="Usadel B."/>
            <person name="Fernie A.R."/>
            <person name="Wen W."/>
        </authorList>
    </citation>
    <scope>NUCLEOTIDE SEQUENCE [LARGE SCALE GENOMIC DNA]</scope>
    <source>
        <strain evidence="2">cv. G240</strain>
    </source>
</reference>
<reference evidence="1 2" key="2">
    <citation type="submission" date="2020-07" db="EMBL/GenBank/DDBJ databases">
        <title>Genome assembly of wild tea tree DASZ reveals pedigree and selection history of tea varieties.</title>
        <authorList>
            <person name="Zhang W."/>
        </authorList>
    </citation>
    <scope>NUCLEOTIDE SEQUENCE [LARGE SCALE GENOMIC DNA]</scope>
    <source>
        <strain evidence="2">cv. G240</strain>
        <tissue evidence="1">Leaf</tissue>
    </source>
</reference>
<dbReference type="EMBL" id="JACBKZ010000002">
    <property type="protein sequence ID" value="KAF5956656.1"/>
    <property type="molecule type" value="Genomic_DNA"/>
</dbReference>
<gene>
    <name evidence="1" type="ORF">HYC85_003881</name>
</gene>
<sequence>MDVGPHVCHATEKIAEFELKINEKDIVISELRAEVDFRVTCRSGQTEADE</sequence>
<name>A0A7J7HX16_CAMSI</name>
<evidence type="ECO:0000313" key="1">
    <source>
        <dbReference type="EMBL" id="KAF5956656.1"/>
    </source>
</evidence>
<protein>
    <submittedName>
        <fullName evidence="1">Uncharacterized protein</fullName>
    </submittedName>
</protein>
<dbReference type="AlphaFoldDB" id="A0A7J7HX16"/>
<evidence type="ECO:0000313" key="2">
    <source>
        <dbReference type="Proteomes" id="UP000593564"/>
    </source>
</evidence>
<comment type="caution">
    <text evidence="1">The sequence shown here is derived from an EMBL/GenBank/DDBJ whole genome shotgun (WGS) entry which is preliminary data.</text>
</comment>
<accession>A0A7J7HX16</accession>
<keyword evidence="2" id="KW-1185">Reference proteome</keyword>
<organism evidence="1 2">
    <name type="scientific">Camellia sinensis</name>
    <name type="common">Tea plant</name>
    <name type="synonym">Thea sinensis</name>
    <dbReference type="NCBI Taxonomy" id="4442"/>
    <lineage>
        <taxon>Eukaryota</taxon>
        <taxon>Viridiplantae</taxon>
        <taxon>Streptophyta</taxon>
        <taxon>Embryophyta</taxon>
        <taxon>Tracheophyta</taxon>
        <taxon>Spermatophyta</taxon>
        <taxon>Magnoliopsida</taxon>
        <taxon>eudicotyledons</taxon>
        <taxon>Gunneridae</taxon>
        <taxon>Pentapetalae</taxon>
        <taxon>asterids</taxon>
        <taxon>Ericales</taxon>
        <taxon>Theaceae</taxon>
        <taxon>Camellia</taxon>
    </lineage>
</organism>
<dbReference type="Proteomes" id="UP000593564">
    <property type="component" value="Unassembled WGS sequence"/>
</dbReference>